<keyword evidence="4" id="KW-0560">Oxidoreductase</keyword>
<dbReference type="PANTHER" id="PTHR10851">
    <property type="entry name" value="PYRIDOXINE-5-PHOSPHATE OXIDASE"/>
    <property type="match status" value="1"/>
</dbReference>
<feature type="domain" description="Pyridoxamine 5'-phosphate oxidase N-terminal" evidence="5">
    <location>
        <begin position="21"/>
        <end position="148"/>
    </location>
</feature>
<dbReference type="Gene3D" id="2.30.110.10">
    <property type="entry name" value="Electron Transport, Fmn-binding Protein, Chain A"/>
    <property type="match status" value="1"/>
</dbReference>
<dbReference type="Pfam" id="PF01243">
    <property type="entry name" value="PNPOx_N"/>
    <property type="match status" value="1"/>
</dbReference>
<evidence type="ECO:0000256" key="1">
    <source>
        <dbReference type="ARBA" id="ARBA00001917"/>
    </source>
</evidence>
<keyword evidence="3" id="KW-0288">FMN</keyword>
<evidence type="ECO:0000256" key="3">
    <source>
        <dbReference type="ARBA" id="ARBA00022643"/>
    </source>
</evidence>
<dbReference type="GO" id="GO:0008615">
    <property type="term" value="P:pyridoxine biosynthetic process"/>
    <property type="evidence" value="ECO:0007669"/>
    <property type="project" value="InterPro"/>
</dbReference>
<feature type="domain" description="Pyridoxine 5'-phosphate oxidase dimerisation C-terminal" evidence="6">
    <location>
        <begin position="160"/>
        <end position="200"/>
    </location>
</feature>
<evidence type="ECO:0000259" key="5">
    <source>
        <dbReference type="Pfam" id="PF01243"/>
    </source>
</evidence>
<dbReference type="GO" id="GO:0010181">
    <property type="term" value="F:FMN binding"/>
    <property type="evidence" value="ECO:0007669"/>
    <property type="project" value="InterPro"/>
</dbReference>
<sequence length="200" mass="23471">MDFYESFKISNEPIKQLDTWIKEAIDKNIPLPHAMNLSTVGPSGQPSSRIVLLKSLSNEGLVFFSDYLSQKGEEIALNDRVSVTFWWAKTDKQIRVEGRCSKTTHDHSDKYFNSRPKDSKISASISFQSKKIESYEFLMEKAEDFRLHHEGKEIRRPERWGGYVLKPEKVEFWLNKPNRLHKREVFKLAFGNWKKYLISP</sequence>
<dbReference type="NCBIfam" id="TIGR00558">
    <property type="entry name" value="pdxH"/>
    <property type="match status" value="1"/>
</dbReference>
<protein>
    <recommendedName>
        <fullName evidence="8">Pyridoxamine 5'-phosphate oxidase putative domain-containing protein</fullName>
    </recommendedName>
</protein>
<proteinExistence type="predicted"/>
<evidence type="ECO:0000259" key="6">
    <source>
        <dbReference type="Pfam" id="PF10590"/>
    </source>
</evidence>
<dbReference type="InterPro" id="IPR019576">
    <property type="entry name" value="Pyridoxamine_oxidase_dimer_C"/>
</dbReference>
<evidence type="ECO:0008006" key="8">
    <source>
        <dbReference type="Google" id="ProtNLM"/>
    </source>
</evidence>
<dbReference type="InterPro" id="IPR000659">
    <property type="entry name" value="Pyridox_Oxase"/>
</dbReference>
<evidence type="ECO:0000313" key="7">
    <source>
        <dbReference type="EMBL" id="SVA31859.1"/>
    </source>
</evidence>
<reference evidence="7" key="1">
    <citation type="submission" date="2018-05" db="EMBL/GenBank/DDBJ databases">
        <authorList>
            <person name="Lanie J.A."/>
            <person name="Ng W.-L."/>
            <person name="Kazmierczak K.M."/>
            <person name="Andrzejewski T.M."/>
            <person name="Davidsen T.M."/>
            <person name="Wayne K.J."/>
            <person name="Tettelin H."/>
            <person name="Glass J.I."/>
            <person name="Rusch D."/>
            <person name="Podicherti R."/>
            <person name="Tsui H.-C.T."/>
            <person name="Winkler M.E."/>
        </authorList>
    </citation>
    <scope>NUCLEOTIDE SEQUENCE</scope>
</reference>
<evidence type="ECO:0000256" key="2">
    <source>
        <dbReference type="ARBA" id="ARBA00022630"/>
    </source>
</evidence>
<dbReference type="InterPro" id="IPR011576">
    <property type="entry name" value="Pyridox_Oxase_N"/>
</dbReference>
<organism evidence="7">
    <name type="scientific">marine metagenome</name>
    <dbReference type="NCBI Taxonomy" id="408172"/>
    <lineage>
        <taxon>unclassified sequences</taxon>
        <taxon>metagenomes</taxon>
        <taxon>ecological metagenomes</taxon>
    </lineage>
</organism>
<dbReference type="PANTHER" id="PTHR10851:SF0">
    <property type="entry name" value="PYRIDOXINE-5'-PHOSPHATE OXIDASE"/>
    <property type="match status" value="1"/>
</dbReference>
<dbReference type="EMBL" id="UINC01007180">
    <property type="protein sequence ID" value="SVA31859.1"/>
    <property type="molecule type" value="Genomic_DNA"/>
</dbReference>
<dbReference type="PIRSF" id="PIRSF000190">
    <property type="entry name" value="Pyd_amn-ph_oxd"/>
    <property type="match status" value="1"/>
</dbReference>
<dbReference type="NCBIfam" id="NF004231">
    <property type="entry name" value="PRK05679.1"/>
    <property type="match status" value="1"/>
</dbReference>
<comment type="cofactor">
    <cofactor evidence="1">
        <name>FMN</name>
        <dbReference type="ChEBI" id="CHEBI:58210"/>
    </cofactor>
</comment>
<accession>A0A381UUP9</accession>
<keyword evidence="2" id="KW-0285">Flavoprotein</keyword>
<dbReference type="Pfam" id="PF10590">
    <property type="entry name" value="PNP_phzG_C"/>
    <property type="match status" value="1"/>
</dbReference>
<dbReference type="SUPFAM" id="SSF50475">
    <property type="entry name" value="FMN-binding split barrel"/>
    <property type="match status" value="1"/>
</dbReference>
<name>A0A381UUP9_9ZZZZ</name>
<evidence type="ECO:0000256" key="4">
    <source>
        <dbReference type="ARBA" id="ARBA00023002"/>
    </source>
</evidence>
<dbReference type="InterPro" id="IPR012349">
    <property type="entry name" value="Split_barrel_FMN-bd"/>
</dbReference>
<dbReference type="AlphaFoldDB" id="A0A381UUP9"/>
<gene>
    <name evidence="7" type="ORF">METZ01_LOCUS84713</name>
</gene>
<dbReference type="GO" id="GO:0004733">
    <property type="term" value="F:pyridoxamine phosphate oxidase activity"/>
    <property type="evidence" value="ECO:0007669"/>
    <property type="project" value="InterPro"/>
</dbReference>